<comment type="cofactor">
    <cofactor evidence="2 12">
        <name>FAD</name>
        <dbReference type="ChEBI" id="CHEBI:57692"/>
    </cofactor>
</comment>
<organism evidence="15">
    <name type="scientific">Salinispora pacifica</name>
    <dbReference type="NCBI Taxonomy" id="351187"/>
    <lineage>
        <taxon>Bacteria</taxon>
        <taxon>Bacillati</taxon>
        <taxon>Actinomycetota</taxon>
        <taxon>Actinomycetes</taxon>
        <taxon>Micromonosporales</taxon>
        <taxon>Micromonosporaceae</taxon>
        <taxon>Salinispora</taxon>
    </lineage>
</organism>
<name>A0A059UDS5_SALPI</name>
<dbReference type="Pfam" id="PF01593">
    <property type="entry name" value="Amino_oxidase"/>
    <property type="match status" value="1"/>
</dbReference>
<evidence type="ECO:0000256" key="3">
    <source>
        <dbReference type="ARBA" id="ARBA00002185"/>
    </source>
</evidence>
<dbReference type="PANTHER" id="PTHR42923:SF3">
    <property type="entry name" value="PROTOPORPHYRINOGEN OXIDASE"/>
    <property type="match status" value="1"/>
</dbReference>
<dbReference type="Gene3D" id="3.50.50.60">
    <property type="entry name" value="FAD/NAD(P)-binding domain"/>
    <property type="match status" value="1"/>
</dbReference>
<dbReference type="InterPro" id="IPR036188">
    <property type="entry name" value="FAD/NAD-bd_sf"/>
</dbReference>
<dbReference type="Gene3D" id="1.10.3110.10">
    <property type="entry name" value="protoporphyrinogen ix oxidase, domain 3"/>
    <property type="match status" value="1"/>
</dbReference>
<evidence type="ECO:0000256" key="6">
    <source>
        <dbReference type="ARBA" id="ARBA00012402"/>
    </source>
</evidence>
<sequence length="488" mass="49559">MVDNEQDRAGTAPHVVIVGGGITGVTAAFYLRNEPVRITLLEAAPRLGGKLSASEVAGVLVDEGAEGLYARRPKTTRLLTAAGLGDQLALAGATTTAIWSRGALRPLPASQFMGIPADLDALAESGILSPGGVVAAGRDLGLPPTERDGDVSVAAYVSQRLGQEVLDRLVDPFLSDVCAGRSDQLSFEAMLAPLANAARRYPSLIQAAGSLLPPPPPDGQEPPTGLGTLTGGLGNLPQVLVDAVLADSPDARVRTGAEVTGLAPERQGWRLTVNADAGTEHLTADAVIVAVPAGPAGRLLAGVPGVAPAAAELAQIPYAGVGIITLAYPRTAFAGGLATRGFCGYRVPAVDGRAVNEVTFSTVKWPHLAGEVEILRCSVGKVGDEAALHRDDADLVRLVTAEVGAATGAVGAPVATRVTRWPSALPQYTVGHVDRVNRIRTAVGGSPGLAVCGAAYEGVGVGTCIADAHKAVGQVLTGLPRTTPATLG</sequence>
<evidence type="ECO:0000256" key="8">
    <source>
        <dbReference type="ARBA" id="ARBA00022630"/>
    </source>
</evidence>
<comment type="subcellular location">
    <subcellularLocation>
        <location evidence="12">Cytoplasm</location>
    </subcellularLocation>
</comment>
<feature type="domain" description="Amine oxidase" evidence="14">
    <location>
        <begin position="22"/>
        <end position="476"/>
    </location>
</feature>
<accession>A0A059UDS5</accession>
<evidence type="ECO:0000256" key="1">
    <source>
        <dbReference type="ARBA" id="ARBA00001755"/>
    </source>
</evidence>
<dbReference type="AlphaFoldDB" id="A0A059UDS5"/>
<keyword evidence="13" id="KW-1133">Transmembrane helix</keyword>
<dbReference type="EC" id="1.3.3.15" evidence="6 12"/>
<keyword evidence="10 12" id="KW-0560">Oxidoreductase</keyword>
<feature type="transmembrane region" description="Helical" evidence="13">
    <location>
        <begin position="12"/>
        <end position="31"/>
    </location>
</feature>
<dbReference type="GO" id="GO:0005737">
    <property type="term" value="C:cytoplasm"/>
    <property type="evidence" value="ECO:0007669"/>
    <property type="project" value="UniProtKB-SubCell"/>
</dbReference>
<dbReference type="SUPFAM" id="SSF51905">
    <property type="entry name" value="FAD/NAD(P)-binding domain"/>
    <property type="match status" value="1"/>
</dbReference>
<dbReference type="GO" id="GO:0006783">
    <property type="term" value="P:heme biosynthetic process"/>
    <property type="evidence" value="ECO:0007669"/>
    <property type="project" value="UniProtKB-UniRule"/>
</dbReference>
<dbReference type="NCBIfam" id="TIGR00562">
    <property type="entry name" value="proto_IX_ox"/>
    <property type="match status" value="1"/>
</dbReference>
<proteinExistence type="inferred from homology"/>
<evidence type="ECO:0000256" key="7">
    <source>
        <dbReference type="ARBA" id="ARBA00019046"/>
    </source>
</evidence>
<reference evidence="15" key="1">
    <citation type="journal article" date="2014" name="Tetrahedron">
        <title>Discovery of the lomaiviticin biosynthetic gene cluster in Salinispora pacifica.</title>
        <authorList>
            <person name="Janso J.E."/>
            <person name="Haltli B.A."/>
            <person name="Eustaquio A.S."/>
            <person name="Kulowski K."/>
            <person name="Waldman A.J."/>
            <person name="Zha L."/>
            <person name="Nakamura H."/>
            <person name="Bernan V.S."/>
            <person name="He H."/>
            <person name="Carter G.T."/>
            <person name="Koehn F.E."/>
            <person name="Balskus E.P."/>
        </authorList>
    </citation>
    <scope>NUCLEOTIDE SEQUENCE</scope>
    <source>
        <strain evidence="15">DPJ-0016</strain>
    </source>
</reference>
<protein>
    <recommendedName>
        <fullName evidence="7 12">Coproporphyrinogen III oxidase</fullName>
        <ecNumber evidence="6 12">1.3.3.15</ecNumber>
    </recommendedName>
</protein>
<comment type="pathway">
    <text evidence="4 12">Porphyrin-containing compound metabolism; protoheme biosynthesis.</text>
</comment>
<keyword evidence="8 12" id="KW-0285">Flavoprotein</keyword>
<dbReference type="GO" id="GO:0004729">
    <property type="term" value="F:oxygen-dependent protoporphyrinogen oxidase activity"/>
    <property type="evidence" value="ECO:0007669"/>
    <property type="project" value="UniProtKB-UniRule"/>
</dbReference>
<comment type="similarity">
    <text evidence="5 12">Belongs to the protoporphyrinogen/coproporphyrinogen oxidase family. Coproporphyrinogen III oxidase subfamily.</text>
</comment>
<comment type="catalytic activity">
    <reaction evidence="1">
        <text>coproporphyrinogen III + 3 O2 = coproporphyrin III + 3 H2O2</text>
        <dbReference type="Rhea" id="RHEA:43436"/>
        <dbReference type="ChEBI" id="CHEBI:15379"/>
        <dbReference type="ChEBI" id="CHEBI:16240"/>
        <dbReference type="ChEBI" id="CHEBI:57309"/>
        <dbReference type="ChEBI" id="CHEBI:131725"/>
        <dbReference type="EC" id="1.3.3.15"/>
    </reaction>
    <physiologicalReaction direction="left-to-right" evidence="1">
        <dbReference type="Rhea" id="RHEA:43437"/>
    </physiologicalReaction>
</comment>
<dbReference type="InterPro" id="IPR050464">
    <property type="entry name" value="Zeta_carotene_desat/Oxidored"/>
</dbReference>
<keyword evidence="13" id="KW-0812">Transmembrane</keyword>
<evidence type="ECO:0000259" key="14">
    <source>
        <dbReference type="Pfam" id="PF01593"/>
    </source>
</evidence>
<comment type="function">
    <text evidence="3 12">Involved in coproporphyrin-dependent heme b biosynthesis. Catalyzes the oxidation of coproporphyrinogen III to coproporphyrin III.</text>
</comment>
<evidence type="ECO:0000256" key="10">
    <source>
        <dbReference type="ARBA" id="ARBA00023002"/>
    </source>
</evidence>
<dbReference type="Gene3D" id="3.90.660.20">
    <property type="entry name" value="Protoporphyrinogen oxidase, mitochondrial, domain 2"/>
    <property type="match status" value="1"/>
</dbReference>
<evidence type="ECO:0000256" key="5">
    <source>
        <dbReference type="ARBA" id="ARBA00008310"/>
    </source>
</evidence>
<keyword evidence="12" id="KW-0963">Cytoplasm</keyword>
<gene>
    <name evidence="15" type="primary">lom14</name>
</gene>
<keyword evidence="11 12" id="KW-0350">Heme biosynthesis</keyword>
<evidence type="ECO:0000256" key="4">
    <source>
        <dbReference type="ARBA" id="ARBA00004744"/>
    </source>
</evidence>
<evidence type="ECO:0000256" key="9">
    <source>
        <dbReference type="ARBA" id="ARBA00022827"/>
    </source>
</evidence>
<evidence type="ECO:0000256" key="12">
    <source>
        <dbReference type="RuleBase" id="RU364052"/>
    </source>
</evidence>
<dbReference type="InterPro" id="IPR002937">
    <property type="entry name" value="Amino_oxidase"/>
</dbReference>
<keyword evidence="13" id="KW-0472">Membrane</keyword>
<evidence type="ECO:0000256" key="11">
    <source>
        <dbReference type="ARBA" id="ARBA00023133"/>
    </source>
</evidence>
<evidence type="ECO:0000313" key="15">
    <source>
        <dbReference type="EMBL" id="AHZ61848.1"/>
    </source>
</evidence>
<keyword evidence="9 12" id="KW-0274">FAD</keyword>
<dbReference type="UniPathway" id="UPA00252"/>
<dbReference type="InterPro" id="IPR004572">
    <property type="entry name" value="Protoporphyrinogen_oxidase"/>
</dbReference>
<dbReference type="SUPFAM" id="SSF54373">
    <property type="entry name" value="FAD-linked reductases, C-terminal domain"/>
    <property type="match status" value="1"/>
</dbReference>
<evidence type="ECO:0000256" key="2">
    <source>
        <dbReference type="ARBA" id="ARBA00001974"/>
    </source>
</evidence>
<dbReference type="PANTHER" id="PTHR42923">
    <property type="entry name" value="PROTOPORPHYRINOGEN OXIDASE"/>
    <property type="match status" value="1"/>
</dbReference>
<dbReference type="EMBL" id="KF731828">
    <property type="protein sequence ID" value="AHZ61848.1"/>
    <property type="molecule type" value="Genomic_DNA"/>
</dbReference>
<evidence type="ECO:0000256" key="13">
    <source>
        <dbReference type="SAM" id="Phobius"/>
    </source>
</evidence>